<name>A0A1N7J5T1_9GAMM</name>
<accession>A0A1N7J5T1</accession>
<sequence length="72" mass="7943">MDIQSVSKQVPLMDRSKFAEEVGISLATLNEMIRKGYVPVIRLKNANGNTKRSLVNLAALRITCLNEEGLPS</sequence>
<dbReference type="AlphaFoldDB" id="A0A1N7J5T1"/>
<organism evidence="1 2">
    <name type="scientific">Neptunomonas antarctica</name>
    <dbReference type="NCBI Taxonomy" id="619304"/>
    <lineage>
        <taxon>Bacteria</taxon>
        <taxon>Pseudomonadati</taxon>
        <taxon>Pseudomonadota</taxon>
        <taxon>Gammaproteobacteria</taxon>
        <taxon>Oceanospirillales</taxon>
        <taxon>Oceanospirillaceae</taxon>
        <taxon>Neptunomonas</taxon>
    </lineage>
</organism>
<protein>
    <recommendedName>
        <fullName evidence="3">Helix-turn-helix domain-containing protein</fullName>
    </recommendedName>
</protein>
<dbReference type="OrthoDB" id="6121269at2"/>
<dbReference type="RefSeq" id="WP_054342815.1">
    <property type="nucleotide sequence ID" value="NZ_FTOE01000001.1"/>
</dbReference>
<keyword evidence="2" id="KW-1185">Reference proteome</keyword>
<evidence type="ECO:0008006" key="3">
    <source>
        <dbReference type="Google" id="ProtNLM"/>
    </source>
</evidence>
<gene>
    <name evidence="1" type="ORF">SAMN05421760_101645</name>
</gene>
<proteinExistence type="predicted"/>
<reference evidence="2" key="1">
    <citation type="submission" date="2017-01" db="EMBL/GenBank/DDBJ databases">
        <authorList>
            <person name="Varghese N."/>
            <person name="Submissions S."/>
        </authorList>
    </citation>
    <scope>NUCLEOTIDE SEQUENCE [LARGE SCALE GENOMIC DNA]</scope>
    <source>
        <strain evidence="2">DSM 22306</strain>
    </source>
</reference>
<dbReference type="STRING" id="619304.SAMN05421760_101645"/>
<dbReference type="EMBL" id="FTOE01000001">
    <property type="protein sequence ID" value="SIS44596.1"/>
    <property type="molecule type" value="Genomic_DNA"/>
</dbReference>
<evidence type="ECO:0000313" key="2">
    <source>
        <dbReference type="Proteomes" id="UP000185999"/>
    </source>
</evidence>
<evidence type="ECO:0000313" key="1">
    <source>
        <dbReference type="EMBL" id="SIS44596.1"/>
    </source>
</evidence>
<dbReference type="Proteomes" id="UP000185999">
    <property type="component" value="Unassembled WGS sequence"/>
</dbReference>